<gene>
    <name evidence="9" type="ORF">OE699_02840</name>
</gene>
<keyword evidence="4 7" id="KW-0812">Transmembrane</keyword>
<evidence type="ECO:0000313" key="10">
    <source>
        <dbReference type="Proteomes" id="UP001526166"/>
    </source>
</evidence>
<evidence type="ECO:0000256" key="6">
    <source>
        <dbReference type="ARBA" id="ARBA00023136"/>
    </source>
</evidence>
<evidence type="ECO:0000256" key="5">
    <source>
        <dbReference type="ARBA" id="ARBA00022989"/>
    </source>
</evidence>
<keyword evidence="7" id="KW-0997">Cell inner membrane</keyword>
<keyword evidence="5 7" id="KW-1133">Transmembrane helix</keyword>
<sequence length="179" mass="18688">MARALDFAVRALALAGGLALLGLIAMVGLSALGSAAQKLSHAAWLGGTVTGVLAGLGPIKASFELIEASLPMIVFAALPLVQHNHAHARVDFLAERLPHPARRVLAIAWPALTALLMAVIAWRLGAGMLGKMRSGTTTFLLGWPLWWFYAACLPGAWLTALVAAAQTGAALARPERSAR</sequence>
<feature type="transmembrane region" description="Helical" evidence="7">
    <location>
        <begin position="104"/>
        <end position="126"/>
    </location>
</feature>
<keyword evidence="10" id="KW-1185">Reference proteome</keyword>
<organism evidence="9 10">
    <name type="scientific">Sedimentimonas flavescens</name>
    <dbReference type="NCBI Taxonomy" id="2851012"/>
    <lineage>
        <taxon>Bacteria</taxon>
        <taxon>Pseudomonadati</taxon>
        <taxon>Pseudomonadota</taxon>
        <taxon>Alphaproteobacteria</taxon>
        <taxon>Rhodobacterales</taxon>
        <taxon>Rhodobacter group</taxon>
        <taxon>Sedimentimonas</taxon>
    </lineage>
</organism>
<protein>
    <recommendedName>
        <fullName evidence="7">TRAP transporter small permease protein</fullName>
    </recommendedName>
</protein>
<name>A0ABT2ZVK0_9RHOB</name>
<dbReference type="EMBL" id="JAOWKW010000002">
    <property type="protein sequence ID" value="MCV2877777.1"/>
    <property type="molecule type" value="Genomic_DNA"/>
</dbReference>
<proteinExistence type="inferred from homology"/>
<feature type="domain" description="Tripartite ATP-independent periplasmic transporters DctQ component" evidence="8">
    <location>
        <begin position="58"/>
        <end position="167"/>
    </location>
</feature>
<dbReference type="Proteomes" id="UP001526166">
    <property type="component" value="Unassembled WGS sequence"/>
</dbReference>
<evidence type="ECO:0000256" key="1">
    <source>
        <dbReference type="ARBA" id="ARBA00004651"/>
    </source>
</evidence>
<evidence type="ECO:0000256" key="4">
    <source>
        <dbReference type="ARBA" id="ARBA00022692"/>
    </source>
</evidence>
<evidence type="ECO:0000256" key="2">
    <source>
        <dbReference type="ARBA" id="ARBA00022448"/>
    </source>
</evidence>
<comment type="subunit">
    <text evidence="7">The complex comprises the extracytoplasmic solute receptor protein and the two transmembrane proteins.</text>
</comment>
<evidence type="ECO:0000256" key="3">
    <source>
        <dbReference type="ARBA" id="ARBA00022475"/>
    </source>
</evidence>
<comment type="caution">
    <text evidence="9">The sequence shown here is derived from an EMBL/GenBank/DDBJ whole genome shotgun (WGS) entry which is preliminary data.</text>
</comment>
<evidence type="ECO:0000259" key="8">
    <source>
        <dbReference type="Pfam" id="PF04290"/>
    </source>
</evidence>
<accession>A0ABT2ZVK0</accession>
<dbReference type="RefSeq" id="WP_263847046.1">
    <property type="nucleotide sequence ID" value="NZ_JAOWKW010000002.1"/>
</dbReference>
<feature type="transmembrane region" description="Helical" evidence="7">
    <location>
        <begin position="146"/>
        <end position="172"/>
    </location>
</feature>
<comment type="subcellular location">
    <subcellularLocation>
        <location evidence="7">Cell inner membrane</location>
        <topology evidence="7">Multi-pass membrane protein</topology>
    </subcellularLocation>
    <subcellularLocation>
        <location evidence="1">Cell membrane</location>
        <topology evidence="1">Multi-pass membrane protein</topology>
    </subcellularLocation>
</comment>
<evidence type="ECO:0000313" key="9">
    <source>
        <dbReference type="EMBL" id="MCV2877777.1"/>
    </source>
</evidence>
<comment type="caution">
    <text evidence="7">Lacks conserved residue(s) required for the propagation of feature annotation.</text>
</comment>
<keyword evidence="2 7" id="KW-0813">Transport</keyword>
<dbReference type="Pfam" id="PF04290">
    <property type="entry name" value="DctQ"/>
    <property type="match status" value="1"/>
</dbReference>
<keyword evidence="6 7" id="KW-0472">Membrane</keyword>
<dbReference type="InterPro" id="IPR055348">
    <property type="entry name" value="DctQ"/>
</dbReference>
<keyword evidence="3" id="KW-1003">Cell membrane</keyword>
<evidence type="ECO:0000256" key="7">
    <source>
        <dbReference type="RuleBase" id="RU369079"/>
    </source>
</evidence>
<comment type="function">
    <text evidence="7">Part of the tripartite ATP-independent periplasmic (TRAP) transport system.</text>
</comment>
<comment type="similarity">
    <text evidence="7">Belongs to the TRAP transporter small permease family.</text>
</comment>
<reference evidence="9 10" key="1">
    <citation type="submission" date="2022-10" db="EMBL/GenBank/DDBJ databases">
        <title>Sinirhodobacter sp. nov., isolated from ocean surface sediments.</title>
        <authorList>
            <person name="He W."/>
            <person name="Wang L."/>
            <person name="Zhang D.-F."/>
        </authorList>
    </citation>
    <scope>NUCLEOTIDE SEQUENCE [LARGE SCALE GENOMIC DNA]</scope>
    <source>
        <strain evidence="9 10">WL0115</strain>
    </source>
</reference>